<dbReference type="GO" id="GO:0005576">
    <property type="term" value="C:extracellular region"/>
    <property type="evidence" value="ECO:0007669"/>
    <property type="project" value="UniProtKB-SubCell"/>
</dbReference>
<organism evidence="7 8">
    <name type="scientific">Cuscuta campestris</name>
    <dbReference type="NCBI Taxonomy" id="132261"/>
    <lineage>
        <taxon>Eukaryota</taxon>
        <taxon>Viridiplantae</taxon>
        <taxon>Streptophyta</taxon>
        <taxon>Embryophyta</taxon>
        <taxon>Tracheophyta</taxon>
        <taxon>Spermatophyta</taxon>
        <taxon>Magnoliopsida</taxon>
        <taxon>eudicotyledons</taxon>
        <taxon>Gunneridae</taxon>
        <taxon>Pentapetalae</taxon>
        <taxon>asterids</taxon>
        <taxon>lamiids</taxon>
        <taxon>Solanales</taxon>
        <taxon>Convolvulaceae</taxon>
        <taxon>Cuscuteae</taxon>
        <taxon>Cuscuta</taxon>
        <taxon>Cuscuta subgen. Grammica</taxon>
        <taxon>Cuscuta sect. Cleistogrammica</taxon>
    </lineage>
</organism>
<evidence type="ECO:0000313" key="8">
    <source>
        <dbReference type="Proteomes" id="UP000595140"/>
    </source>
</evidence>
<feature type="chain" id="PRO_5019755158" description="Expansin-like EG45 domain-containing protein" evidence="4">
    <location>
        <begin position="17"/>
        <end position="268"/>
    </location>
</feature>
<dbReference type="InterPro" id="IPR007118">
    <property type="entry name" value="Expan_Lol_pI"/>
</dbReference>
<dbReference type="PANTHER" id="PTHR31692">
    <property type="entry name" value="EXPANSIN-B3"/>
    <property type="match status" value="1"/>
</dbReference>
<evidence type="ECO:0000259" key="6">
    <source>
        <dbReference type="PROSITE" id="PS50843"/>
    </source>
</evidence>
<comment type="similarity">
    <text evidence="3">Belongs to the expansin family.</text>
</comment>
<dbReference type="InterPro" id="IPR036749">
    <property type="entry name" value="Expansin_CBD_sf"/>
</dbReference>
<comment type="subcellular location">
    <subcellularLocation>
        <location evidence="1">Secreted</location>
    </subcellularLocation>
</comment>
<dbReference type="Pfam" id="PF03330">
    <property type="entry name" value="DPBB_1"/>
    <property type="match status" value="1"/>
</dbReference>
<dbReference type="Gene3D" id="2.60.40.760">
    <property type="entry name" value="Expansin, cellulose-binding-like domain"/>
    <property type="match status" value="1"/>
</dbReference>
<evidence type="ECO:0000259" key="5">
    <source>
        <dbReference type="PROSITE" id="PS50842"/>
    </source>
</evidence>
<keyword evidence="8" id="KW-1185">Reference proteome</keyword>
<proteinExistence type="inferred from homology"/>
<gene>
    <name evidence="7" type="ORF">CCAM_LOCUS7893</name>
</gene>
<dbReference type="InterPro" id="IPR007112">
    <property type="entry name" value="Expansin/allergen_DPBB_dom"/>
</dbReference>
<evidence type="ECO:0000256" key="4">
    <source>
        <dbReference type="SAM" id="SignalP"/>
    </source>
</evidence>
<keyword evidence="4" id="KW-0732">Signal</keyword>
<protein>
    <recommendedName>
        <fullName evidence="9">Expansin-like EG45 domain-containing protein</fullName>
    </recommendedName>
</protein>
<evidence type="ECO:0000256" key="2">
    <source>
        <dbReference type="ARBA" id="ARBA00022525"/>
    </source>
</evidence>
<dbReference type="PROSITE" id="PS50842">
    <property type="entry name" value="EXPANSIN_EG45"/>
    <property type="match status" value="1"/>
</dbReference>
<dbReference type="SUPFAM" id="SSF49590">
    <property type="entry name" value="PHL pollen allergen"/>
    <property type="match status" value="1"/>
</dbReference>
<dbReference type="Gene3D" id="2.40.40.10">
    <property type="entry name" value="RlpA-like domain"/>
    <property type="match status" value="1"/>
</dbReference>
<dbReference type="SUPFAM" id="SSF50685">
    <property type="entry name" value="Barwin-like endoglucanases"/>
    <property type="match status" value="1"/>
</dbReference>
<dbReference type="OrthoDB" id="406505at2759"/>
<dbReference type="AlphaFoldDB" id="A0A484KSK5"/>
<sequence>MANNAVLFIITIVVSCTTWFHPQRFTTVKAVADDNSQWLPADATWYGNRTGAGSDGGACGYTNSVAEPPFSSLVSSGGPTLFNSGKGCGSCYEIRCNSSVEASCSGTPIRVVITDQGPGGITSPTATHFDLSGTSFGAMAKPGLADQLLNVGQLQIQYRRTTCSYPGVDLTFHVDTGANAEYFSTLIQYVSGTGELKQVYLKQASQEEWLPMEHSWGVTWKLPSSTPLKAPFCFKLVDIDNKTLVAQNVIPANWTPGSFYKSAVTSFV</sequence>
<dbReference type="PANTHER" id="PTHR31692:SF56">
    <property type="entry name" value="EXPANSIN-B2-RELATED"/>
    <property type="match status" value="1"/>
</dbReference>
<dbReference type="PROSITE" id="PS50843">
    <property type="entry name" value="EXPANSIN_CBD"/>
    <property type="match status" value="1"/>
</dbReference>
<reference evidence="7 8" key="1">
    <citation type="submission" date="2018-04" db="EMBL/GenBank/DDBJ databases">
        <authorList>
            <person name="Vogel A."/>
        </authorList>
    </citation>
    <scope>NUCLEOTIDE SEQUENCE [LARGE SCALE GENOMIC DNA]</scope>
</reference>
<dbReference type="InterPro" id="IPR009009">
    <property type="entry name" value="RlpA-like_DPBB"/>
</dbReference>
<evidence type="ECO:0000313" key="7">
    <source>
        <dbReference type="EMBL" id="VFQ66117.1"/>
    </source>
</evidence>
<dbReference type="EMBL" id="OOIL02000516">
    <property type="protein sequence ID" value="VFQ66117.1"/>
    <property type="molecule type" value="Genomic_DNA"/>
</dbReference>
<evidence type="ECO:0000256" key="1">
    <source>
        <dbReference type="ARBA" id="ARBA00004613"/>
    </source>
</evidence>
<evidence type="ECO:0008006" key="9">
    <source>
        <dbReference type="Google" id="ProtNLM"/>
    </source>
</evidence>
<name>A0A484KSK5_9ASTE</name>
<feature type="signal peptide" evidence="4">
    <location>
        <begin position="1"/>
        <end position="16"/>
    </location>
</feature>
<dbReference type="GO" id="GO:0009653">
    <property type="term" value="P:anatomical structure morphogenesis"/>
    <property type="evidence" value="ECO:0007669"/>
    <property type="project" value="UniProtKB-ARBA"/>
</dbReference>
<dbReference type="PRINTS" id="PR00829">
    <property type="entry name" value="LOLP1ALLERGN"/>
</dbReference>
<dbReference type="CDD" id="cd22275">
    <property type="entry name" value="DPBB_EXPB_N"/>
    <property type="match status" value="1"/>
</dbReference>
<accession>A0A484KSK5</accession>
<dbReference type="Pfam" id="PF01357">
    <property type="entry name" value="Expansin_C"/>
    <property type="match status" value="1"/>
</dbReference>
<keyword evidence="2" id="KW-0964">Secreted</keyword>
<dbReference type="PRINTS" id="PR01225">
    <property type="entry name" value="EXPANSNFAMLY"/>
</dbReference>
<feature type="domain" description="Expansin-like CBD" evidence="6">
    <location>
        <begin position="181"/>
        <end position="262"/>
    </location>
</feature>
<feature type="domain" description="Expansin-like EG45" evidence="5">
    <location>
        <begin position="56"/>
        <end position="168"/>
    </location>
</feature>
<dbReference type="InterPro" id="IPR036908">
    <property type="entry name" value="RlpA-like_sf"/>
</dbReference>
<dbReference type="SMART" id="SM00837">
    <property type="entry name" value="DPBB_1"/>
    <property type="match status" value="1"/>
</dbReference>
<dbReference type="Proteomes" id="UP000595140">
    <property type="component" value="Unassembled WGS sequence"/>
</dbReference>
<dbReference type="InterPro" id="IPR007117">
    <property type="entry name" value="Expansin_CBD"/>
</dbReference>
<dbReference type="InterPro" id="IPR005795">
    <property type="entry name" value="LolPI"/>
</dbReference>
<evidence type="ECO:0000256" key="3">
    <source>
        <dbReference type="RuleBase" id="RU003460"/>
    </source>
</evidence>